<keyword evidence="10" id="KW-0004">4Fe-4S</keyword>
<dbReference type="SFLD" id="SFLDG01065">
    <property type="entry name" value="anaerobic_coproporphyrinogen-I"/>
    <property type="match status" value="1"/>
</dbReference>
<dbReference type="InterPro" id="IPR034505">
    <property type="entry name" value="Coproporphyrinogen-III_oxidase"/>
</dbReference>
<dbReference type="KEGG" id="mrk:FIT61_00140"/>
<dbReference type="EMBL" id="CP040986">
    <property type="protein sequence ID" value="QDD12913.1"/>
    <property type="molecule type" value="Genomic_DNA"/>
</dbReference>
<evidence type="ECO:0000256" key="9">
    <source>
        <dbReference type="ARBA" id="ARBA00023186"/>
    </source>
</evidence>
<evidence type="ECO:0000256" key="10">
    <source>
        <dbReference type="RuleBase" id="RU364116"/>
    </source>
</evidence>
<evidence type="ECO:0000256" key="7">
    <source>
        <dbReference type="ARBA" id="ARBA00023004"/>
    </source>
</evidence>
<feature type="domain" description="Radical SAM core" evidence="11">
    <location>
        <begin position="7"/>
        <end position="243"/>
    </location>
</feature>
<protein>
    <recommendedName>
        <fullName evidence="3 10">Heme chaperone HemW</fullName>
    </recommendedName>
</protein>
<dbReference type="InterPro" id="IPR006638">
    <property type="entry name" value="Elp3/MiaA/NifB-like_rSAM"/>
</dbReference>
<evidence type="ECO:0000259" key="11">
    <source>
        <dbReference type="PROSITE" id="PS51918"/>
    </source>
</evidence>
<dbReference type="PANTHER" id="PTHR13932">
    <property type="entry name" value="COPROPORPHYRINIGEN III OXIDASE"/>
    <property type="match status" value="1"/>
</dbReference>
<dbReference type="RefSeq" id="WP_139882459.1">
    <property type="nucleotide sequence ID" value="NZ_CP040986.1"/>
</dbReference>
<comment type="function">
    <text evidence="10">Probably acts as a heme chaperone, transferring heme to an unknown acceptor. Binds one molecule of heme per monomer, possibly covalently. Binds 1 [4Fe-4S] cluster. The cluster is coordinated with 3 cysteines and an exchangeable S-adenosyl-L-methionine.</text>
</comment>
<keyword evidence="9 10" id="KW-0143">Chaperone</keyword>
<dbReference type="InterPro" id="IPR058240">
    <property type="entry name" value="rSAM_sf"/>
</dbReference>
<dbReference type="GO" id="GO:0006779">
    <property type="term" value="P:porphyrin-containing compound biosynthetic process"/>
    <property type="evidence" value="ECO:0007669"/>
    <property type="project" value="InterPro"/>
</dbReference>
<keyword evidence="13" id="KW-1185">Reference proteome</keyword>
<evidence type="ECO:0000256" key="1">
    <source>
        <dbReference type="ARBA" id="ARBA00001966"/>
    </source>
</evidence>
<evidence type="ECO:0000256" key="5">
    <source>
        <dbReference type="ARBA" id="ARBA00022691"/>
    </source>
</evidence>
<dbReference type="InterPro" id="IPR013785">
    <property type="entry name" value="Aldolase_TIM"/>
</dbReference>
<dbReference type="SUPFAM" id="SSF102114">
    <property type="entry name" value="Radical SAM enzymes"/>
    <property type="match status" value="1"/>
</dbReference>
<dbReference type="InterPro" id="IPR007197">
    <property type="entry name" value="rSAM"/>
</dbReference>
<evidence type="ECO:0000313" key="12">
    <source>
        <dbReference type="EMBL" id="QDD12913.1"/>
    </source>
</evidence>
<dbReference type="Pfam" id="PF04055">
    <property type="entry name" value="Radical_SAM"/>
    <property type="match status" value="1"/>
</dbReference>
<name>A0AAE6KNW5_9PROT</name>
<evidence type="ECO:0000256" key="8">
    <source>
        <dbReference type="ARBA" id="ARBA00023014"/>
    </source>
</evidence>
<dbReference type="AlphaFoldDB" id="A0AAE6KNW5"/>
<dbReference type="Gene3D" id="3.20.20.70">
    <property type="entry name" value="Aldolase class I"/>
    <property type="match status" value="1"/>
</dbReference>
<dbReference type="GO" id="GO:0046872">
    <property type="term" value="F:metal ion binding"/>
    <property type="evidence" value="ECO:0007669"/>
    <property type="project" value="UniProtKB-UniRule"/>
</dbReference>
<dbReference type="NCBIfam" id="TIGR00539">
    <property type="entry name" value="hemN_rel"/>
    <property type="match status" value="1"/>
</dbReference>
<organism evidence="12 13">
    <name type="scientific">Candidatus Methylopumilus rimovensis</name>
    <dbReference type="NCBI Taxonomy" id="2588535"/>
    <lineage>
        <taxon>Bacteria</taxon>
        <taxon>Pseudomonadati</taxon>
        <taxon>Pseudomonadota</taxon>
        <taxon>Betaproteobacteria</taxon>
        <taxon>Nitrosomonadales</taxon>
        <taxon>Methylophilaceae</taxon>
        <taxon>Candidatus Methylopumilus</taxon>
    </lineage>
</organism>
<dbReference type="CDD" id="cd01335">
    <property type="entry name" value="Radical_SAM"/>
    <property type="match status" value="1"/>
</dbReference>
<keyword evidence="6 10" id="KW-0479">Metal-binding</keyword>
<evidence type="ECO:0000256" key="4">
    <source>
        <dbReference type="ARBA" id="ARBA00022617"/>
    </source>
</evidence>
<dbReference type="PROSITE" id="PS51918">
    <property type="entry name" value="RADICAL_SAM"/>
    <property type="match status" value="1"/>
</dbReference>
<dbReference type="SFLD" id="SFLDS00029">
    <property type="entry name" value="Radical_SAM"/>
    <property type="match status" value="1"/>
</dbReference>
<dbReference type="GO" id="GO:0005737">
    <property type="term" value="C:cytoplasm"/>
    <property type="evidence" value="ECO:0007669"/>
    <property type="project" value="UniProtKB-SubCell"/>
</dbReference>
<dbReference type="InterPro" id="IPR004559">
    <property type="entry name" value="HemW-like"/>
</dbReference>
<keyword evidence="10" id="KW-0963">Cytoplasm</keyword>
<comment type="cofactor">
    <cofactor evidence="1">
        <name>[4Fe-4S] cluster</name>
        <dbReference type="ChEBI" id="CHEBI:49883"/>
    </cofactor>
</comment>
<evidence type="ECO:0000256" key="3">
    <source>
        <dbReference type="ARBA" id="ARBA00017228"/>
    </source>
</evidence>
<dbReference type="GO" id="GO:0004109">
    <property type="term" value="F:coproporphyrinogen oxidase activity"/>
    <property type="evidence" value="ECO:0007669"/>
    <property type="project" value="InterPro"/>
</dbReference>
<dbReference type="SMART" id="SM00729">
    <property type="entry name" value="Elp3"/>
    <property type="match status" value="1"/>
</dbReference>
<keyword evidence="5 10" id="KW-0949">S-adenosyl-L-methionine</keyword>
<accession>A0AAE6KNW5</accession>
<dbReference type="GO" id="GO:0051539">
    <property type="term" value="F:4 iron, 4 sulfur cluster binding"/>
    <property type="evidence" value="ECO:0007669"/>
    <property type="project" value="UniProtKB-UniRule"/>
</dbReference>
<sequence>MSQTSRLAIPPPLSLYIHIPWCVKKCPYCDFNSHEHKETQSFTDMESMYVDALIKDLEYSLPKIWGRKIHSIFFGGGTPSLFSGKAIHKILSQVRALTPILYDAEITLEANPGTIDTNHFADYKDAGVTRVSLGIQSFNDAHLKSLGRIHDSEDAKKGIEIAMYHFDKVNLDLMYALPHQTLDEAMDDAKTATSFNTQHLSFYHLTIEPNTFFFKHPPQLPLDDESAVMQETIEIILSEHGYEHYETSAFAKPKSQCQHNLNYWQFGDYLGIGAGAHSKLTFHDKMTRESRYKNPKQYMEKVNSQNMIESETIIHENDLAFEFMMNHLRLIDGFTIQSFEEKTGLTISSIEKELKTAVDKKLISINHEMIKPTVLGQRFLNDLLGIFLK</sequence>
<dbReference type="PANTHER" id="PTHR13932:SF5">
    <property type="entry name" value="RADICAL S-ADENOSYL METHIONINE DOMAIN-CONTAINING PROTEIN 1, MITOCHONDRIAL"/>
    <property type="match status" value="1"/>
</dbReference>
<proteinExistence type="inferred from homology"/>
<dbReference type="SFLD" id="SFLDF00288">
    <property type="entry name" value="HemN-like__clustered_with_nucl"/>
    <property type="match status" value="1"/>
</dbReference>
<gene>
    <name evidence="12" type="ORF">FIT61_00140</name>
</gene>
<dbReference type="Pfam" id="PF06969">
    <property type="entry name" value="HemN_C"/>
    <property type="match status" value="1"/>
</dbReference>
<evidence type="ECO:0000256" key="2">
    <source>
        <dbReference type="ARBA" id="ARBA00006100"/>
    </source>
</evidence>
<dbReference type="SFLD" id="SFLDG01082">
    <property type="entry name" value="B12-binding_domain_containing"/>
    <property type="match status" value="1"/>
</dbReference>
<dbReference type="SFLD" id="SFLDF00562">
    <property type="entry name" value="HemN-like__clustered_with_heat"/>
    <property type="match status" value="1"/>
</dbReference>
<reference evidence="12 13" key="1">
    <citation type="journal article" date="2019" name="ISME J.">
        <title>Evolution in action: habitat transition from sediment to the pelagial leads to genome streamlining in Methylophilaceae.</title>
        <authorList>
            <person name="Salcher M."/>
            <person name="Schaefle D."/>
            <person name="Kaspar M."/>
            <person name="Neuenschwander S.M."/>
            <person name="Ghai R."/>
        </authorList>
    </citation>
    <scope>NUCLEOTIDE SEQUENCE [LARGE SCALE GENOMIC DNA]</scope>
    <source>
        <strain evidence="12 13">MMS-RI-1</strain>
    </source>
</reference>
<keyword evidence="4 10" id="KW-0349">Heme</keyword>
<comment type="subcellular location">
    <subcellularLocation>
        <location evidence="10">Cytoplasm</location>
    </subcellularLocation>
</comment>
<keyword evidence="8 10" id="KW-0411">Iron-sulfur</keyword>
<comment type="similarity">
    <text evidence="2">Belongs to the anaerobic coproporphyrinogen-III oxidase family. HemW subfamily.</text>
</comment>
<dbReference type="InterPro" id="IPR010723">
    <property type="entry name" value="HemN_C"/>
</dbReference>
<evidence type="ECO:0000313" key="13">
    <source>
        <dbReference type="Proteomes" id="UP000312102"/>
    </source>
</evidence>
<evidence type="ECO:0000256" key="6">
    <source>
        <dbReference type="ARBA" id="ARBA00022723"/>
    </source>
</evidence>
<dbReference type="Proteomes" id="UP000312102">
    <property type="component" value="Chromosome"/>
</dbReference>
<keyword evidence="7 10" id="KW-0408">Iron</keyword>